<keyword evidence="1" id="KW-0732">Signal</keyword>
<dbReference type="AlphaFoldDB" id="A0A9D1NED8"/>
<dbReference type="PROSITE" id="PS51257">
    <property type="entry name" value="PROKAR_LIPOPROTEIN"/>
    <property type="match status" value="1"/>
</dbReference>
<dbReference type="Gene3D" id="3.40.50.12480">
    <property type="match status" value="1"/>
</dbReference>
<accession>A0A9D1NED8</accession>
<evidence type="ECO:0000313" key="3">
    <source>
        <dbReference type="Proteomes" id="UP000886861"/>
    </source>
</evidence>
<comment type="caution">
    <text evidence="2">The sequence shown here is derived from an EMBL/GenBank/DDBJ whole genome shotgun (WGS) entry which is preliminary data.</text>
</comment>
<name>A0A9D1NED8_9FIRM</name>
<sequence>MKKFKIFSALALSTLALTTGAFLTACGGVADGMYTENGLIFKVENQSVYITGAEEGATEVTIPAEFRDLTVYAIEEEAFKDSTVTKISFEEKDYRLFSIGVHAFNNSAVKEIINLPANVTMGDKVLSGLKNLEKITVYGTGEYYIENGNLIKDDTDLFTNEEIKILVLAPANMQPTANFDNGTYTITGVDEVYDYAFDSNRFITDIIIEEDVKRIESYAFQNVTLNSITIKNTDRFDIFIDGTAFDAHKDLKIYVPATTDYEMNSWLGNTNYLQSHNWLIHPESCTRDDMHMHGLRNTLADGTIWGYDYSLNDEGTMANIKINSSTSAMQSYPDYMR</sequence>
<reference evidence="2" key="1">
    <citation type="submission" date="2020-10" db="EMBL/GenBank/DDBJ databases">
        <authorList>
            <person name="Gilroy R."/>
        </authorList>
    </citation>
    <scope>NUCLEOTIDE SEQUENCE</scope>
    <source>
        <strain evidence="2">CHK186-9395</strain>
    </source>
</reference>
<feature type="chain" id="PRO_5039336966" evidence="1">
    <location>
        <begin position="25"/>
        <end position="337"/>
    </location>
</feature>
<dbReference type="Pfam" id="PF13306">
    <property type="entry name" value="LRR_5"/>
    <property type="match status" value="2"/>
</dbReference>
<dbReference type="EMBL" id="DVOJ01000013">
    <property type="protein sequence ID" value="HIV01592.1"/>
    <property type="molecule type" value="Genomic_DNA"/>
</dbReference>
<reference evidence="2" key="2">
    <citation type="journal article" date="2021" name="PeerJ">
        <title>Extensive microbial diversity within the chicken gut microbiome revealed by metagenomics and culture.</title>
        <authorList>
            <person name="Gilroy R."/>
            <person name="Ravi A."/>
            <person name="Getino M."/>
            <person name="Pursley I."/>
            <person name="Horton D.L."/>
            <person name="Alikhan N.F."/>
            <person name="Baker D."/>
            <person name="Gharbi K."/>
            <person name="Hall N."/>
            <person name="Watson M."/>
            <person name="Adriaenssens E.M."/>
            <person name="Foster-Nyarko E."/>
            <person name="Jarju S."/>
            <person name="Secka A."/>
            <person name="Antonio M."/>
            <person name="Oren A."/>
            <person name="Chaudhuri R.R."/>
            <person name="La Ragione R."/>
            <person name="Hildebrand F."/>
            <person name="Pallen M.J."/>
        </authorList>
    </citation>
    <scope>NUCLEOTIDE SEQUENCE</scope>
    <source>
        <strain evidence="2">CHK186-9395</strain>
    </source>
</reference>
<dbReference type="InterPro" id="IPR032675">
    <property type="entry name" value="LRR_dom_sf"/>
</dbReference>
<gene>
    <name evidence="2" type="ORF">IAA62_03460</name>
</gene>
<proteinExistence type="predicted"/>
<feature type="signal peptide" evidence="1">
    <location>
        <begin position="1"/>
        <end position="24"/>
    </location>
</feature>
<organism evidence="2 3">
    <name type="scientific">Candidatus Caccopulliclostridium gallistercoris</name>
    <dbReference type="NCBI Taxonomy" id="2840719"/>
    <lineage>
        <taxon>Bacteria</taxon>
        <taxon>Bacillati</taxon>
        <taxon>Bacillota</taxon>
        <taxon>Clostridia</taxon>
        <taxon>Candidatus Caccopulliclostridium</taxon>
    </lineage>
</organism>
<dbReference type="Proteomes" id="UP000886861">
    <property type="component" value="Unassembled WGS sequence"/>
</dbReference>
<dbReference type="Gene3D" id="3.80.10.10">
    <property type="entry name" value="Ribonuclease Inhibitor"/>
    <property type="match status" value="1"/>
</dbReference>
<dbReference type="InterPro" id="IPR026906">
    <property type="entry name" value="LRR_5"/>
</dbReference>
<protein>
    <submittedName>
        <fullName evidence="2">Leucine-rich repeat protein</fullName>
    </submittedName>
</protein>
<evidence type="ECO:0000256" key="1">
    <source>
        <dbReference type="SAM" id="SignalP"/>
    </source>
</evidence>
<evidence type="ECO:0000313" key="2">
    <source>
        <dbReference type="EMBL" id="HIV01592.1"/>
    </source>
</evidence>